<organism evidence="2 3">
    <name type="scientific">Passalora fulva</name>
    <name type="common">Tomato leaf mold</name>
    <name type="synonym">Cladosporium fulvum</name>
    <dbReference type="NCBI Taxonomy" id="5499"/>
    <lineage>
        <taxon>Eukaryota</taxon>
        <taxon>Fungi</taxon>
        <taxon>Dikarya</taxon>
        <taxon>Ascomycota</taxon>
        <taxon>Pezizomycotina</taxon>
        <taxon>Dothideomycetes</taxon>
        <taxon>Dothideomycetidae</taxon>
        <taxon>Mycosphaerellales</taxon>
        <taxon>Mycosphaerellaceae</taxon>
        <taxon>Fulvia</taxon>
    </lineage>
</organism>
<feature type="region of interest" description="Disordered" evidence="1">
    <location>
        <begin position="1"/>
        <end position="36"/>
    </location>
</feature>
<evidence type="ECO:0000313" key="2">
    <source>
        <dbReference type="EMBL" id="UJO18936.1"/>
    </source>
</evidence>
<gene>
    <name evidence="2" type="ORF">CLAFUR5_07678</name>
</gene>
<sequence length="590" mass="64640">MQHSKERHPGMPKQPREVESATDTLPVVDGDDHDEQQVSVRDLTAGSEPDLLAILMTQLFDCEQEEKTTLQRHTFESQRFKPGAARMDPQQRAQQAALVDKINGELTEVRQRRNHIGEQLTVLQTRDRVEVRKSSNGWHDRLKDWEIRSSTSGGPSSSHATERPVADVTLWPQTGSVPTSSTVGGVYVPPAQSGLGPRQEIRNGLPSAANQTAVESGGIEKNEEARTTSVGANYSPGADEFAGFSTLIAEAKSRLLHYTNRTMISYEESNITRLQTELDAMQFRHLKAQTPSQRLLDAGLTSQDLARPSPAGNMNEVQAEESLIAASTIDKIRQAVDGIEVNGDGLQSIGQARSSSPLVTGIALDLANKLQQVTTPMSLSGIGPTPDERPSPTGLVDDTQIYRQVAEPAADRPNAGSFENESVDGGHPGPHSAKRETSPHEDYREAPQVMRQANTERRQSPEDDESETEWQSAQSNFDEASRSTISVASSADQAEDRHANGPVTSEPPSTSRTTPQAVHKPGVSLIPGLDTDTTSGARDNHRTSTQRKEDGRRRKKLAYDAQMRKEAQEAKNKQARLNEKEKKKKGNQNK</sequence>
<reference evidence="2" key="2">
    <citation type="journal article" date="2022" name="Microb. Genom.">
        <title>A chromosome-scale genome assembly of the tomato pathogen Cladosporium fulvum reveals a compartmentalized genome architecture and the presence of a dispensable chromosome.</title>
        <authorList>
            <person name="Zaccaron A.Z."/>
            <person name="Chen L.H."/>
            <person name="Samaras A."/>
            <person name="Stergiopoulos I."/>
        </authorList>
    </citation>
    <scope>NUCLEOTIDE SEQUENCE</scope>
    <source>
        <strain evidence="2">Race5_Kim</strain>
    </source>
</reference>
<feature type="compositionally biased region" description="Basic and acidic residues" evidence="1">
    <location>
        <begin position="538"/>
        <end position="552"/>
    </location>
</feature>
<feature type="compositionally biased region" description="Basic and acidic residues" evidence="1">
    <location>
        <begin position="433"/>
        <end position="445"/>
    </location>
</feature>
<dbReference type="EMBL" id="CP090168">
    <property type="protein sequence ID" value="UJO18936.1"/>
    <property type="molecule type" value="Genomic_DNA"/>
</dbReference>
<feature type="region of interest" description="Disordered" evidence="1">
    <location>
        <begin position="408"/>
        <end position="590"/>
    </location>
</feature>
<feature type="compositionally biased region" description="Low complexity" evidence="1">
    <location>
        <begin position="502"/>
        <end position="515"/>
    </location>
</feature>
<evidence type="ECO:0000313" key="3">
    <source>
        <dbReference type="Proteomes" id="UP000756132"/>
    </source>
</evidence>
<dbReference type="RefSeq" id="XP_047763302.1">
    <property type="nucleotide sequence ID" value="XM_047906826.1"/>
</dbReference>
<accession>A0A9Q8PAJ6</accession>
<keyword evidence="3" id="KW-1185">Reference proteome</keyword>
<feature type="compositionally biased region" description="Basic and acidic residues" evidence="1">
    <location>
        <begin position="562"/>
        <end position="581"/>
    </location>
</feature>
<feature type="compositionally biased region" description="Polar residues" evidence="1">
    <location>
        <begin position="469"/>
        <end position="492"/>
    </location>
</feature>
<dbReference type="AlphaFoldDB" id="A0A9Q8PAJ6"/>
<name>A0A9Q8PAJ6_PASFU</name>
<dbReference type="GeneID" id="71987556"/>
<proteinExistence type="predicted"/>
<dbReference type="KEGG" id="ffu:CLAFUR5_07678"/>
<protein>
    <submittedName>
        <fullName evidence="2">Uncharacterized protein</fullName>
    </submittedName>
</protein>
<feature type="region of interest" description="Disordered" evidence="1">
    <location>
        <begin position="376"/>
        <end position="395"/>
    </location>
</feature>
<evidence type="ECO:0000256" key="1">
    <source>
        <dbReference type="SAM" id="MobiDB-lite"/>
    </source>
</evidence>
<reference evidence="2" key="1">
    <citation type="submission" date="2021-12" db="EMBL/GenBank/DDBJ databases">
        <authorList>
            <person name="Zaccaron A."/>
            <person name="Stergiopoulos I."/>
        </authorList>
    </citation>
    <scope>NUCLEOTIDE SEQUENCE</scope>
    <source>
        <strain evidence="2">Race5_Kim</strain>
    </source>
</reference>
<dbReference type="Proteomes" id="UP000756132">
    <property type="component" value="Chromosome 6"/>
</dbReference>